<dbReference type="PATRIC" id="fig|408015.6.peg.1648"/>
<feature type="compositionally biased region" description="Pro residues" evidence="1">
    <location>
        <begin position="15"/>
        <end position="54"/>
    </location>
</feature>
<feature type="transmembrane region" description="Helical" evidence="2">
    <location>
        <begin position="271"/>
        <end position="289"/>
    </location>
</feature>
<dbReference type="KEGG" id="sxi:SXIM_16120"/>
<keyword evidence="4" id="KW-1185">Reference proteome</keyword>
<dbReference type="AlphaFoldDB" id="A0A0F7CNJ0"/>
<keyword evidence="2" id="KW-0472">Membrane</keyword>
<evidence type="ECO:0000256" key="1">
    <source>
        <dbReference type="SAM" id="MobiDB-lite"/>
    </source>
</evidence>
<accession>A0A0F7CNJ0</accession>
<gene>
    <name evidence="3" type="ORF">SXIM_16120</name>
</gene>
<dbReference type="HOGENOM" id="CLU_038241_1_0_11"/>
<dbReference type="EMBL" id="CP009922">
    <property type="protein sequence ID" value="AKG42996.1"/>
    <property type="molecule type" value="Genomic_DNA"/>
</dbReference>
<evidence type="ECO:0000313" key="3">
    <source>
        <dbReference type="EMBL" id="AKG42996.1"/>
    </source>
</evidence>
<name>A0A0F7CNJ0_9ACTN</name>
<protein>
    <submittedName>
        <fullName evidence="3">Secreted protein</fullName>
    </submittedName>
</protein>
<feature type="transmembrane region" description="Helical" evidence="2">
    <location>
        <begin position="101"/>
        <end position="123"/>
    </location>
</feature>
<organism evidence="3 4">
    <name type="scientific">Streptomyces xiamenensis</name>
    <dbReference type="NCBI Taxonomy" id="408015"/>
    <lineage>
        <taxon>Bacteria</taxon>
        <taxon>Bacillati</taxon>
        <taxon>Actinomycetota</taxon>
        <taxon>Actinomycetes</taxon>
        <taxon>Kitasatosporales</taxon>
        <taxon>Streptomycetaceae</taxon>
        <taxon>Streptomyces</taxon>
    </lineage>
</organism>
<dbReference type="STRING" id="408015.SXIM_16120"/>
<evidence type="ECO:0000313" key="4">
    <source>
        <dbReference type="Proteomes" id="UP000034034"/>
    </source>
</evidence>
<feature type="region of interest" description="Disordered" evidence="1">
    <location>
        <begin position="1"/>
        <end position="93"/>
    </location>
</feature>
<keyword evidence="2" id="KW-1133">Transmembrane helix</keyword>
<sequence>MATHQGGGPDVRQPPHTPAPPGLPPDTPPPLPVAPDVPAAPPPVPPAPPRPPGRPRLSDWAKGARSLRTSARTEPGRPRLSDWAKGARSLRTSARTEPGRLRIIGAAVAAALLLFGAATAWQIGDRSDAADTLINSSQPLSAEAADIYRSLADANTTAAVAFLTGSGSEPQVRERYEERVATAAALLTRAAAHTGNSEQAQQLIALLNAELPVYTGLVETARANDRQGLPLGGAYLRYADSRMQEVLLPAAESLYALETGRFQDDARRAGAWPWFSLAAAALALGVLAWAQRRHWLRTHRVFNQGLLAATGAALVLLLWLVGAHTFARAALDEADRGGAQSLSALNDAWIAALQARGAESMTLVARGSGTGFEESYQERMAELAGPQADDAQDGAPRGRLGAAWRLADDEDGRDPIGAAHAAVGEWRALHEEARQRENAGEYQEAVELVIGEESTGSSFDRVHEALERAVAHEQGQFTRAAERAAAAQTGLLVGSLALAALAATGTVLGINRRLAEYG</sequence>
<proteinExistence type="predicted"/>
<keyword evidence="2" id="KW-0812">Transmembrane</keyword>
<feature type="transmembrane region" description="Helical" evidence="2">
    <location>
        <begin position="301"/>
        <end position="321"/>
    </location>
</feature>
<evidence type="ECO:0000256" key="2">
    <source>
        <dbReference type="SAM" id="Phobius"/>
    </source>
</evidence>
<reference evidence="3" key="1">
    <citation type="submission" date="2019-08" db="EMBL/GenBank/DDBJ databases">
        <title>Complete genome sequence of a mangrove-derived Streptomyces xiamenensis.</title>
        <authorList>
            <person name="Xu J."/>
        </authorList>
    </citation>
    <scope>NUCLEOTIDE SEQUENCE</scope>
    <source>
        <strain evidence="3">318</strain>
    </source>
</reference>
<dbReference type="Proteomes" id="UP000034034">
    <property type="component" value="Chromosome"/>
</dbReference>